<dbReference type="RefSeq" id="WP_373971294.1">
    <property type="nucleotide sequence ID" value="NZ_JBHDLJ010000003.1"/>
</dbReference>
<keyword evidence="5 7" id="KW-1133">Transmembrane helix</keyword>
<reference evidence="9 10" key="1">
    <citation type="submission" date="2024-09" db="EMBL/GenBank/DDBJ databases">
        <authorList>
            <person name="Salinas-Garcia M.A."/>
            <person name="Prieme A."/>
        </authorList>
    </citation>
    <scope>NUCLEOTIDE SEQUENCE [LARGE SCALE GENOMIC DNA]</scope>
    <source>
        <strain evidence="9 10">DSM 21081</strain>
    </source>
</reference>
<feature type="transmembrane region" description="Helical" evidence="7">
    <location>
        <begin position="364"/>
        <end position="384"/>
    </location>
</feature>
<feature type="transmembrane region" description="Helical" evidence="7">
    <location>
        <begin position="335"/>
        <end position="352"/>
    </location>
</feature>
<feature type="transmembrane region" description="Helical" evidence="7">
    <location>
        <begin position="260"/>
        <end position="285"/>
    </location>
</feature>
<dbReference type="Proteomes" id="UP001575652">
    <property type="component" value="Unassembled WGS sequence"/>
</dbReference>
<evidence type="ECO:0000256" key="6">
    <source>
        <dbReference type="ARBA" id="ARBA00023136"/>
    </source>
</evidence>
<comment type="subcellular location">
    <subcellularLocation>
        <location evidence="1">Cell membrane</location>
        <topology evidence="1">Multi-pass membrane protein</topology>
    </subcellularLocation>
</comment>
<proteinExistence type="inferred from homology"/>
<feature type="transmembrane region" description="Helical" evidence="7">
    <location>
        <begin position="429"/>
        <end position="449"/>
    </location>
</feature>
<evidence type="ECO:0000313" key="10">
    <source>
        <dbReference type="Proteomes" id="UP001575652"/>
    </source>
</evidence>
<keyword evidence="3" id="KW-1003">Cell membrane</keyword>
<feature type="transmembrane region" description="Helical" evidence="7">
    <location>
        <begin position="142"/>
        <end position="163"/>
    </location>
</feature>
<feature type="transmembrane region" description="Helical" evidence="7">
    <location>
        <begin position="306"/>
        <end position="329"/>
    </location>
</feature>
<keyword evidence="10" id="KW-1185">Reference proteome</keyword>
<protein>
    <submittedName>
        <fullName evidence="9">Type VII secretion integral membrane protein EccD</fullName>
    </submittedName>
</protein>
<feature type="transmembrane region" description="Helical" evidence="7">
    <location>
        <begin position="217"/>
        <end position="240"/>
    </location>
</feature>
<evidence type="ECO:0000256" key="1">
    <source>
        <dbReference type="ARBA" id="ARBA00004651"/>
    </source>
</evidence>
<dbReference type="NCBIfam" id="TIGR03920">
    <property type="entry name" value="T7SS_EccD"/>
    <property type="match status" value="1"/>
</dbReference>
<keyword evidence="6 7" id="KW-0472">Membrane</keyword>
<gene>
    <name evidence="9" type="primary">eccD</name>
    <name evidence="9" type="ORF">ACETWP_05960</name>
</gene>
<dbReference type="InterPro" id="IPR044049">
    <property type="entry name" value="EccD_transm"/>
</dbReference>
<dbReference type="Pfam" id="PF19053">
    <property type="entry name" value="EccD"/>
    <property type="match status" value="1"/>
</dbReference>
<sequence>MSQPYTRVTLMGAQRHVDLLLPSAAEVGTLMPQILDLLGDRPGERVASKILLTATGEHLSPQDTLADAGVLDGAQLTLLGSHDAPPPAVVYDIADTVVDTSAEVGGRWTRHHLVAASGVFSVAGLLLGLELILGHSLPEQRWWAHLAIGAGALALGAAVAAAARPLGTTLMASGLGAVLLGLFHWDSPDAPRMLLAALAVAAFCACLAAGSRRPRSLLTAAAVAGALTGCWAIAMPLAAWAASGGATGGASGGSAGVGGFAAICAVLALGLLPSVALSASGLATLDDRRAAGASLRRGDALAAIRAAHGGLTLSTVAAAASAGAGMWLVGSDGDRTAWSLPLLLALVLATMLRARAFPMALERCALYAAAAAGVLAGAVTLAGLAGDRVWIVGVGVLLVSVLIGLGLAVDLPDHTEARLRQIAERVEVLAILATVPLLTGYFGVFAKMLETF</sequence>
<feature type="transmembrane region" description="Helical" evidence="7">
    <location>
        <begin position="113"/>
        <end position="136"/>
    </location>
</feature>
<name>A0ABV4UPT5_9MICC</name>
<feature type="domain" description="EccD-like transmembrane" evidence="8">
    <location>
        <begin position="120"/>
        <end position="448"/>
    </location>
</feature>
<evidence type="ECO:0000256" key="7">
    <source>
        <dbReference type="SAM" id="Phobius"/>
    </source>
</evidence>
<evidence type="ECO:0000256" key="5">
    <source>
        <dbReference type="ARBA" id="ARBA00022989"/>
    </source>
</evidence>
<organism evidence="9 10">
    <name type="scientific">Arthrobacter halodurans</name>
    <dbReference type="NCBI Taxonomy" id="516699"/>
    <lineage>
        <taxon>Bacteria</taxon>
        <taxon>Bacillati</taxon>
        <taxon>Actinomycetota</taxon>
        <taxon>Actinomycetes</taxon>
        <taxon>Micrococcales</taxon>
        <taxon>Micrococcaceae</taxon>
        <taxon>Arthrobacter</taxon>
    </lineage>
</organism>
<comment type="similarity">
    <text evidence="2">Belongs to the EccD/Snm4 family.</text>
</comment>
<evidence type="ECO:0000256" key="3">
    <source>
        <dbReference type="ARBA" id="ARBA00022475"/>
    </source>
</evidence>
<dbReference type="Gene3D" id="3.10.20.90">
    <property type="entry name" value="Phosphatidylinositol 3-kinase Catalytic Subunit, Chain A, domain 1"/>
    <property type="match status" value="1"/>
</dbReference>
<dbReference type="Pfam" id="PF08817">
    <property type="entry name" value="YukD"/>
    <property type="match status" value="1"/>
</dbReference>
<evidence type="ECO:0000313" key="9">
    <source>
        <dbReference type="EMBL" id="MFB0834128.1"/>
    </source>
</evidence>
<feature type="transmembrane region" description="Helical" evidence="7">
    <location>
        <begin position="390"/>
        <end position="409"/>
    </location>
</feature>
<keyword evidence="4 7" id="KW-0812">Transmembrane</keyword>
<accession>A0ABV4UPT5</accession>
<dbReference type="InterPro" id="IPR006707">
    <property type="entry name" value="T7SS_EccD"/>
</dbReference>
<feature type="transmembrane region" description="Helical" evidence="7">
    <location>
        <begin position="170"/>
        <end position="187"/>
    </location>
</feature>
<feature type="transmembrane region" description="Helical" evidence="7">
    <location>
        <begin position="193"/>
        <end position="210"/>
    </location>
</feature>
<evidence type="ECO:0000256" key="2">
    <source>
        <dbReference type="ARBA" id="ARBA00006162"/>
    </source>
</evidence>
<evidence type="ECO:0000259" key="8">
    <source>
        <dbReference type="Pfam" id="PF19053"/>
    </source>
</evidence>
<comment type="caution">
    <text evidence="9">The sequence shown here is derived from an EMBL/GenBank/DDBJ whole genome shotgun (WGS) entry which is preliminary data.</text>
</comment>
<dbReference type="EMBL" id="JBHDLJ010000003">
    <property type="protein sequence ID" value="MFB0834128.1"/>
    <property type="molecule type" value="Genomic_DNA"/>
</dbReference>
<evidence type="ECO:0000256" key="4">
    <source>
        <dbReference type="ARBA" id="ARBA00022692"/>
    </source>
</evidence>
<dbReference type="InterPro" id="IPR024962">
    <property type="entry name" value="YukD-like"/>
</dbReference>